<evidence type="ECO:0000256" key="1">
    <source>
        <dbReference type="SAM" id="MobiDB-lite"/>
    </source>
</evidence>
<dbReference type="GeneID" id="6501236"/>
<dbReference type="InParanoid" id="B3M258"/>
<dbReference type="HOGENOM" id="CLU_906947_0_0_1"/>
<dbReference type="SUPFAM" id="SSF75625">
    <property type="entry name" value="YebC-like"/>
    <property type="match status" value="1"/>
</dbReference>
<dbReference type="OrthoDB" id="7825696at2759"/>
<sequence length="324" mass="37605">MSKNRCLEPMNLHCSSKLPHLRASVTPYCPKPTLTRSDSPKLENDKRNGLDMQLPEEEYDITVKRVRWAPTYGDRSSSELTDRPATYITPRSTKQIQFDTDTPDEVRLAHELRLAVHRGGGSVDPERNSELRARLSPMQLPYSRVQRILRECELYERNQTTYILPIDYGRQTVGLICKARTDNLSDLKLRLLVILKQHRARFINRHLFKEAGFIEAVLPNKVLLSFEDFNQTLQTDALWCKATSVTIKNYAKGAVTFQCQPLDLREVKAKLRDCGYKITHSELGHSPKKALVQLPERQMKRYKEFLEQLKQDHDVVRVYDNVRV</sequence>
<evidence type="ECO:0000313" key="4">
    <source>
        <dbReference type="Proteomes" id="UP000007801"/>
    </source>
</evidence>
<gene>
    <name evidence="3" type="primary">Dana\GF18462</name>
    <name evidence="3" type="synonym">dana_GLEANR_19718</name>
    <name evidence="3" type="ORF">GF18462</name>
</gene>
<evidence type="ECO:0000313" key="3">
    <source>
        <dbReference type="EMBL" id="EDV43382.1"/>
    </source>
</evidence>
<reference evidence="3 4" key="1">
    <citation type="journal article" date="2007" name="Nature">
        <title>Evolution of genes and genomes on the Drosophila phylogeny.</title>
        <authorList>
            <consortium name="Drosophila 12 Genomes Consortium"/>
            <person name="Clark A.G."/>
            <person name="Eisen M.B."/>
            <person name="Smith D.R."/>
            <person name="Bergman C.M."/>
            <person name="Oliver B."/>
            <person name="Markow T.A."/>
            <person name="Kaufman T.C."/>
            <person name="Kellis M."/>
            <person name="Gelbart W."/>
            <person name="Iyer V.N."/>
            <person name="Pollard D.A."/>
            <person name="Sackton T.B."/>
            <person name="Larracuente A.M."/>
            <person name="Singh N.D."/>
            <person name="Abad J.P."/>
            <person name="Abt D.N."/>
            <person name="Adryan B."/>
            <person name="Aguade M."/>
            <person name="Akashi H."/>
            <person name="Anderson W.W."/>
            <person name="Aquadro C.F."/>
            <person name="Ardell D.H."/>
            <person name="Arguello R."/>
            <person name="Artieri C.G."/>
            <person name="Barbash D.A."/>
            <person name="Barker D."/>
            <person name="Barsanti P."/>
            <person name="Batterham P."/>
            <person name="Batzoglou S."/>
            <person name="Begun D."/>
            <person name="Bhutkar A."/>
            <person name="Blanco E."/>
            <person name="Bosak S.A."/>
            <person name="Bradley R.K."/>
            <person name="Brand A.D."/>
            <person name="Brent M.R."/>
            <person name="Brooks A.N."/>
            <person name="Brown R.H."/>
            <person name="Butlin R.K."/>
            <person name="Caggese C."/>
            <person name="Calvi B.R."/>
            <person name="Bernardo de Carvalho A."/>
            <person name="Caspi A."/>
            <person name="Castrezana S."/>
            <person name="Celniker S.E."/>
            <person name="Chang J.L."/>
            <person name="Chapple C."/>
            <person name="Chatterji S."/>
            <person name="Chinwalla A."/>
            <person name="Civetta A."/>
            <person name="Clifton S.W."/>
            <person name="Comeron J.M."/>
            <person name="Costello J.C."/>
            <person name="Coyne J.A."/>
            <person name="Daub J."/>
            <person name="David R.G."/>
            <person name="Delcher A.L."/>
            <person name="Delehaunty K."/>
            <person name="Do C.B."/>
            <person name="Ebling H."/>
            <person name="Edwards K."/>
            <person name="Eickbush T."/>
            <person name="Evans J.D."/>
            <person name="Filipski A."/>
            <person name="Findeiss S."/>
            <person name="Freyhult E."/>
            <person name="Fulton L."/>
            <person name="Fulton R."/>
            <person name="Garcia A.C."/>
            <person name="Gardiner A."/>
            <person name="Garfield D.A."/>
            <person name="Garvin B.E."/>
            <person name="Gibson G."/>
            <person name="Gilbert D."/>
            <person name="Gnerre S."/>
            <person name="Godfrey J."/>
            <person name="Good R."/>
            <person name="Gotea V."/>
            <person name="Gravely B."/>
            <person name="Greenberg A.J."/>
            <person name="Griffiths-Jones S."/>
            <person name="Gross S."/>
            <person name="Guigo R."/>
            <person name="Gustafson E.A."/>
            <person name="Haerty W."/>
            <person name="Hahn M.W."/>
            <person name="Halligan D.L."/>
            <person name="Halpern A.L."/>
            <person name="Halter G.M."/>
            <person name="Han M.V."/>
            <person name="Heger A."/>
            <person name="Hillier L."/>
            <person name="Hinrichs A.S."/>
            <person name="Holmes I."/>
            <person name="Hoskins R.A."/>
            <person name="Hubisz M.J."/>
            <person name="Hultmark D."/>
            <person name="Huntley M.A."/>
            <person name="Jaffe D.B."/>
            <person name="Jagadeeshan S."/>
            <person name="Jeck W.R."/>
            <person name="Johnson J."/>
            <person name="Jones C.D."/>
            <person name="Jordan W.C."/>
            <person name="Karpen G.H."/>
            <person name="Kataoka E."/>
            <person name="Keightley P.D."/>
            <person name="Kheradpour P."/>
            <person name="Kirkness E.F."/>
            <person name="Koerich L.B."/>
            <person name="Kristiansen K."/>
            <person name="Kudrna D."/>
            <person name="Kulathinal R.J."/>
            <person name="Kumar S."/>
            <person name="Kwok R."/>
            <person name="Lander E."/>
            <person name="Langley C.H."/>
            <person name="Lapoint R."/>
            <person name="Lazzaro B.P."/>
            <person name="Lee S.J."/>
            <person name="Levesque L."/>
            <person name="Li R."/>
            <person name="Lin C.F."/>
            <person name="Lin M.F."/>
            <person name="Lindblad-Toh K."/>
            <person name="Llopart A."/>
            <person name="Long M."/>
            <person name="Low L."/>
            <person name="Lozovsky E."/>
            <person name="Lu J."/>
            <person name="Luo M."/>
            <person name="Machado C.A."/>
            <person name="Makalowski W."/>
            <person name="Marzo M."/>
            <person name="Matsuda M."/>
            <person name="Matzkin L."/>
            <person name="McAllister B."/>
            <person name="McBride C.S."/>
            <person name="McKernan B."/>
            <person name="McKernan K."/>
            <person name="Mendez-Lago M."/>
            <person name="Minx P."/>
            <person name="Mollenhauer M.U."/>
            <person name="Montooth K."/>
            <person name="Mount S.M."/>
            <person name="Mu X."/>
            <person name="Myers E."/>
            <person name="Negre B."/>
            <person name="Newfeld S."/>
            <person name="Nielsen R."/>
            <person name="Noor M.A."/>
            <person name="O'Grady P."/>
            <person name="Pachter L."/>
            <person name="Papaceit M."/>
            <person name="Parisi M.J."/>
            <person name="Parisi M."/>
            <person name="Parts L."/>
            <person name="Pedersen J.S."/>
            <person name="Pesole G."/>
            <person name="Phillippy A.M."/>
            <person name="Ponting C.P."/>
            <person name="Pop M."/>
            <person name="Porcelli D."/>
            <person name="Powell J.R."/>
            <person name="Prohaska S."/>
            <person name="Pruitt K."/>
            <person name="Puig M."/>
            <person name="Quesneville H."/>
            <person name="Ram K.R."/>
            <person name="Rand D."/>
            <person name="Rasmussen M.D."/>
            <person name="Reed L.K."/>
            <person name="Reenan R."/>
            <person name="Reily A."/>
            <person name="Remington K.A."/>
            <person name="Rieger T.T."/>
            <person name="Ritchie M.G."/>
            <person name="Robin C."/>
            <person name="Rogers Y.H."/>
            <person name="Rohde C."/>
            <person name="Rozas J."/>
            <person name="Rubenfield M.J."/>
            <person name="Ruiz A."/>
            <person name="Russo S."/>
            <person name="Salzberg S.L."/>
            <person name="Sanchez-Gracia A."/>
            <person name="Saranga D.J."/>
            <person name="Sato H."/>
            <person name="Schaeffer S.W."/>
            <person name="Schatz M.C."/>
            <person name="Schlenke T."/>
            <person name="Schwartz R."/>
            <person name="Segarra C."/>
            <person name="Singh R.S."/>
            <person name="Sirot L."/>
            <person name="Sirota M."/>
            <person name="Sisneros N.B."/>
            <person name="Smith C.D."/>
            <person name="Smith T.F."/>
            <person name="Spieth J."/>
            <person name="Stage D.E."/>
            <person name="Stark A."/>
            <person name="Stephan W."/>
            <person name="Strausberg R.L."/>
            <person name="Strempel S."/>
            <person name="Sturgill D."/>
            <person name="Sutton G."/>
            <person name="Sutton G.G."/>
            <person name="Tao W."/>
            <person name="Teichmann S."/>
            <person name="Tobari Y.N."/>
            <person name="Tomimura Y."/>
            <person name="Tsolas J.M."/>
            <person name="Valente V.L."/>
            <person name="Venter E."/>
            <person name="Venter J.C."/>
            <person name="Vicario S."/>
            <person name="Vieira F.G."/>
            <person name="Vilella A.J."/>
            <person name="Villasante A."/>
            <person name="Walenz B."/>
            <person name="Wang J."/>
            <person name="Wasserman M."/>
            <person name="Watts T."/>
            <person name="Wilson D."/>
            <person name="Wilson R.K."/>
            <person name="Wing R.A."/>
            <person name="Wolfner M.F."/>
            <person name="Wong A."/>
            <person name="Wong G.K."/>
            <person name="Wu C.I."/>
            <person name="Wu G."/>
            <person name="Yamamoto D."/>
            <person name="Yang H.P."/>
            <person name="Yang S.P."/>
            <person name="Yorke J.A."/>
            <person name="Yoshida K."/>
            <person name="Zdobnov E."/>
            <person name="Zhang P."/>
            <person name="Zhang Y."/>
            <person name="Zimin A.V."/>
            <person name="Baldwin J."/>
            <person name="Abdouelleil A."/>
            <person name="Abdulkadir J."/>
            <person name="Abebe A."/>
            <person name="Abera B."/>
            <person name="Abreu J."/>
            <person name="Acer S.C."/>
            <person name="Aftuck L."/>
            <person name="Alexander A."/>
            <person name="An P."/>
            <person name="Anderson E."/>
            <person name="Anderson S."/>
            <person name="Arachi H."/>
            <person name="Azer M."/>
            <person name="Bachantsang P."/>
            <person name="Barry A."/>
            <person name="Bayul T."/>
            <person name="Berlin A."/>
            <person name="Bessette D."/>
            <person name="Bloom T."/>
            <person name="Blye J."/>
            <person name="Boguslavskiy L."/>
            <person name="Bonnet C."/>
            <person name="Boukhgalter B."/>
            <person name="Bourzgui I."/>
            <person name="Brown A."/>
            <person name="Cahill P."/>
            <person name="Channer S."/>
            <person name="Cheshatsang Y."/>
            <person name="Chuda L."/>
            <person name="Citroen M."/>
            <person name="Collymore A."/>
            <person name="Cooke P."/>
            <person name="Costello M."/>
            <person name="D'Aco K."/>
            <person name="Daza R."/>
            <person name="De Haan G."/>
            <person name="DeGray S."/>
            <person name="DeMaso C."/>
            <person name="Dhargay N."/>
            <person name="Dooley K."/>
            <person name="Dooley E."/>
            <person name="Doricent M."/>
            <person name="Dorje P."/>
            <person name="Dorjee K."/>
            <person name="Dupes A."/>
            <person name="Elong R."/>
            <person name="Falk J."/>
            <person name="Farina A."/>
            <person name="Faro S."/>
            <person name="Ferguson D."/>
            <person name="Fisher S."/>
            <person name="Foley C.D."/>
            <person name="Franke A."/>
            <person name="Friedrich D."/>
            <person name="Gadbois L."/>
            <person name="Gearin G."/>
            <person name="Gearin C.R."/>
            <person name="Giannoukos G."/>
            <person name="Goode T."/>
            <person name="Graham J."/>
            <person name="Grandbois E."/>
            <person name="Grewal S."/>
            <person name="Gyaltsen K."/>
            <person name="Hafez N."/>
            <person name="Hagos B."/>
            <person name="Hall J."/>
            <person name="Henson C."/>
            <person name="Hollinger A."/>
            <person name="Honan T."/>
            <person name="Huard M.D."/>
            <person name="Hughes L."/>
            <person name="Hurhula B."/>
            <person name="Husby M.E."/>
            <person name="Kamat A."/>
            <person name="Kanga B."/>
            <person name="Kashin S."/>
            <person name="Khazanovich D."/>
            <person name="Kisner P."/>
            <person name="Lance K."/>
            <person name="Lara M."/>
            <person name="Lee W."/>
            <person name="Lennon N."/>
            <person name="Letendre F."/>
            <person name="LeVine R."/>
            <person name="Lipovsky A."/>
            <person name="Liu X."/>
            <person name="Liu J."/>
            <person name="Liu S."/>
            <person name="Lokyitsang T."/>
            <person name="Lokyitsang Y."/>
            <person name="Lubonja R."/>
            <person name="Lui A."/>
            <person name="MacDonald P."/>
            <person name="Magnisalis V."/>
            <person name="Maru K."/>
            <person name="Matthews C."/>
            <person name="McCusker W."/>
            <person name="McDonough S."/>
            <person name="Mehta T."/>
            <person name="Meldrim J."/>
            <person name="Meneus L."/>
            <person name="Mihai O."/>
            <person name="Mihalev A."/>
            <person name="Mihova T."/>
            <person name="Mittelman R."/>
            <person name="Mlenga V."/>
            <person name="Montmayeur A."/>
            <person name="Mulrain L."/>
            <person name="Navidi A."/>
            <person name="Naylor J."/>
            <person name="Negash T."/>
            <person name="Nguyen T."/>
            <person name="Nguyen N."/>
            <person name="Nicol R."/>
            <person name="Norbu C."/>
            <person name="Norbu N."/>
            <person name="Novod N."/>
            <person name="O'Neill B."/>
            <person name="Osman S."/>
            <person name="Markiewicz E."/>
            <person name="Oyono O.L."/>
            <person name="Patti C."/>
            <person name="Phunkhang P."/>
            <person name="Pierre F."/>
            <person name="Priest M."/>
            <person name="Raghuraman S."/>
            <person name="Rege F."/>
            <person name="Reyes R."/>
            <person name="Rise C."/>
            <person name="Rogov P."/>
            <person name="Ross K."/>
            <person name="Ryan E."/>
            <person name="Settipalli S."/>
            <person name="Shea T."/>
            <person name="Sherpa N."/>
            <person name="Shi L."/>
            <person name="Shih D."/>
            <person name="Sparrow T."/>
            <person name="Spaulding J."/>
            <person name="Stalker J."/>
            <person name="Stange-Thomann N."/>
            <person name="Stavropoulos S."/>
            <person name="Stone C."/>
            <person name="Strader C."/>
            <person name="Tesfaye S."/>
            <person name="Thomson T."/>
            <person name="Thoulutsang Y."/>
            <person name="Thoulutsang D."/>
            <person name="Topham K."/>
            <person name="Topping I."/>
            <person name="Tsamla T."/>
            <person name="Vassiliev H."/>
            <person name="Vo A."/>
            <person name="Wangchuk T."/>
            <person name="Wangdi T."/>
            <person name="Weiand M."/>
            <person name="Wilkinson J."/>
            <person name="Wilson A."/>
            <person name="Yadav S."/>
            <person name="Young G."/>
            <person name="Yu Q."/>
            <person name="Zembek L."/>
            <person name="Zhong D."/>
            <person name="Zimmer A."/>
            <person name="Zwirko Z."/>
            <person name="Jaffe D.B."/>
            <person name="Alvarez P."/>
            <person name="Brockman W."/>
            <person name="Butler J."/>
            <person name="Chin C."/>
            <person name="Gnerre S."/>
            <person name="Grabherr M."/>
            <person name="Kleber M."/>
            <person name="Mauceli E."/>
            <person name="MacCallum I."/>
        </authorList>
    </citation>
    <scope>NUCLEOTIDE SEQUENCE [LARGE SCALE GENOMIC DNA]</scope>
    <source>
        <strain evidence="4">Tucson 14024-0371.13</strain>
    </source>
</reference>
<dbReference type="SMR" id="B3M258"/>
<protein>
    <submittedName>
        <fullName evidence="3">Uncharacterized protein, isoform A</fullName>
    </submittedName>
</protein>
<dbReference type="AlphaFoldDB" id="B3M258"/>
<keyword evidence="4" id="KW-1185">Reference proteome</keyword>
<name>B3M258_DROAN</name>
<organism evidence="3 4">
    <name type="scientific">Drosophila ananassae</name>
    <name type="common">Fruit fly</name>
    <dbReference type="NCBI Taxonomy" id="7217"/>
    <lineage>
        <taxon>Eukaryota</taxon>
        <taxon>Metazoa</taxon>
        <taxon>Ecdysozoa</taxon>
        <taxon>Arthropoda</taxon>
        <taxon>Hexapoda</taxon>
        <taxon>Insecta</taxon>
        <taxon>Pterygota</taxon>
        <taxon>Neoptera</taxon>
        <taxon>Endopterygota</taxon>
        <taxon>Diptera</taxon>
        <taxon>Brachycera</taxon>
        <taxon>Muscomorpha</taxon>
        <taxon>Ephydroidea</taxon>
        <taxon>Drosophilidae</taxon>
        <taxon>Drosophila</taxon>
        <taxon>Sophophora</taxon>
    </lineage>
</organism>
<dbReference type="GO" id="GO:0005739">
    <property type="term" value="C:mitochondrion"/>
    <property type="evidence" value="ECO:0007669"/>
    <property type="project" value="TreeGrafter"/>
</dbReference>
<dbReference type="PhylomeDB" id="B3M258"/>
<accession>B3M258</accession>
<dbReference type="STRING" id="7217.B3M258"/>
<dbReference type="KEGG" id="dan:6501236"/>
<dbReference type="eggNOG" id="KOG0388">
    <property type="taxonomic scope" value="Eukaryota"/>
</dbReference>
<dbReference type="FunCoup" id="B3M258">
    <property type="interactions" value="6"/>
</dbReference>
<dbReference type="OMA" id="RWAPMYG"/>
<dbReference type="EMBL" id="CH902617">
    <property type="protein sequence ID" value="EDV43382.1"/>
    <property type="molecule type" value="Genomic_DNA"/>
</dbReference>
<feature type="domain" description="TACO1/YebC-like second and third" evidence="2">
    <location>
        <begin position="168"/>
        <end position="322"/>
    </location>
</feature>
<dbReference type="PANTHER" id="PTHR12532">
    <property type="entry name" value="TRANSLATIONAL ACTIVATOR OF CYTOCHROME C OXIDASE 1"/>
    <property type="match status" value="1"/>
</dbReference>
<dbReference type="PANTHER" id="PTHR12532:SF0">
    <property type="entry name" value="TRANSLATIONAL ACTIVATOR OF CYTOCHROME C OXIDASE 1"/>
    <property type="match status" value="1"/>
</dbReference>
<dbReference type="InterPro" id="IPR026564">
    <property type="entry name" value="Transcrip_reg_TACO1-like_dom3"/>
</dbReference>
<feature type="region of interest" description="Disordered" evidence="1">
    <location>
        <begin position="28"/>
        <end position="48"/>
    </location>
</feature>
<dbReference type="Pfam" id="PF01709">
    <property type="entry name" value="Transcrip_reg"/>
    <property type="match status" value="1"/>
</dbReference>
<proteinExistence type="predicted"/>
<dbReference type="InterPro" id="IPR029072">
    <property type="entry name" value="YebC-like"/>
</dbReference>
<feature type="compositionally biased region" description="Basic and acidic residues" evidence="1">
    <location>
        <begin position="38"/>
        <end position="48"/>
    </location>
</feature>
<evidence type="ECO:0000259" key="2">
    <source>
        <dbReference type="Pfam" id="PF01709"/>
    </source>
</evidence>
<dbReference type="GO" id="GO:0008157">
    <property type="term" value="F:protein phosphatase 1 binding"/>
    <property type="evidence" value="ECO:0007669"/>
    <property type="project" value="EnsemblMetazoa"/>
</dbReference>
<dbReference type="InterPro" id="IPR002876">
    <property type="entry name" value="Transcrip_reg_TACO1-like"/>
</dbReference>
<dbReference type="Gene3D" id="3.30.70.980">
    <property type="match status" value="2"/>
</dbReference>
<dbReference type="Proteomes" id="UP000007801">
    <property type="component" value="Unassembled WGS sequence"/>
</dbReference>
<dbReference type="InterPro" id="IPR048300">
    <property type="entry name" value="TACO1_YebC-like_2nd/3rd_dom"/>
</dbReference>